<sequence length="114" mass="12720">MLHNTCTGIRNFFKSHFRIQDEQKRAEGFKDSAAVAKLRFLSKFDEIAEANGGYLVGSGLTWADIVTVFYIHQIRKLTQIDPISDLPGLARLLSSVSNAEGIKQRFATLSGRSM</sequence>
<dbReference type="OrthoDB" id="414243at2759"/>
<keyword evidence="3" id="KW-1185">Reference proteome</keyword>
<dbReference type="PROSITE" id="PS50405">
    <property type="entry name" value="GST_CTER"/>
    <property type="match status" value="1"/>
</dbReference>
<evidence type="ECO:0000259" key="1">
    <source>
        <dbReference type="PROSITE" id="PS50405"/>
    </source>
</evidence>
<accession>A0A8J2PIH4</accession>
<dbReference type="InterPro" id="IPR004046">
    <property type="entry name" value="GST_C"/>
</dbReference>
<protein>
    <recommendedName>
        <fullName evidence="1">GST C-terminal domain-containing protein</fullName>
    </recommendedName>
</protein>
<dbReference type="Pfam" id="PF14497">
    <property type="entry name" value="GST_C_3"/>
    <property type="match status" value="1"/>
</dbReference>
<evidence type="ECO:0000313" key="3">
    <source>
        <dbReference type="Proteomes" id="UP000708208"/>
    </source>
</evidence>
<dbReference type="InterPro" id="IPR010987">
    <property type="entry name" value="Glutathione-S-Trfase_C-like"/>
</dbReference>
<reference evidence="2" key="1">
    <citation type="submission" date="2021-06" db="EMBL/GenBank/DDBJ databases">
        <authorList>
            <person name="Hodson N. C."/>
            <person name="Mongue J. A."/>
            <person name="Jaron S. K."/>
        </authorList>
    </citation>
    <scope>NUCLEOTIDE SEQUENCE</scope>
</reference>
<feature type="domain" description="GST C-terminal" evidence="1">
    <location>
        <begin position="1"/>
        <end position="114"/>
    </location>
</feature>
<dbReference type="EMBL" id="CAJVCH010376549">
    <property type="protein sequence ID" value="CAG7816715.1"/>
    <property type="molecule type" value="Genomic_DNA"/>
</dbReference>
<evidence type="ECO:0000313" key="2">
    <source>
        <dbReference type="EMBL" id="CAG7816715.1"/>
    </source>
</evidence>
<proteinExistence type="predicted"/>
<name>A0A8J2PIH4_9HEXA</name>
<organism evidence="2 3">
    <name type="scientific">Allacma fusca</name>
    <dbReference type="NCBI Taxonomy" id="39272"/>
    <lineage>
        <taxon>Eukaryota</taxon>
        <taxon>Metazoa</taxon>
        <taxon>Ecdysozoa</taxon>
        <taxon>Arthropoda</taxon>
        <taxon>Hexapoda</taxon>
        <taxon>Collembola</taxon>
        <taxon>Symphypleona</taxon>
        <taxon>Sminthuridae</taxon>
        <taxon>Allacma</taxon>
    </lineage>
</organism>
<dbReference type="Proteomes" id="UP000708208">
    <property type="component" value="Unassembled WGS sequence"/>
</dbReference>
<gene>
    <name evidence="2" type="ORF">AFUS01_LOCUS27319</name>
</gene>
<comment type="caution">
    <text evidence="2">The sequence shown here is derived from an EMBL/GenBank/DDBJ whole genome shotgun (WGS) entry which is preliminary data.</text>
</comment>
<dbReference type="AlphaFoldDB" id="A0A8J2PIH4"/>